<sequence>MDPLHVHVGKDTPIHLHVTDAKKKLSAKAAKISKSFSEMSAGRPSLRAQESLNKPTRLTWNSPTHTLQIQTPNRFSIRTPDGAGPSLELSELTGSGGVKGKTTELILETPETGGTHEQLIDAKNRIKELESEVELERTIRRVEEREKLGGDLSGLDLANTSYRTKQDSNLIRQQTRDGLDSIRYLQDSREGILRKLLETELLSADSSKLSDKLRRIVQRVEREKSSNG</sequence>
<evidence type="ECO:0000313" key="4">
    <source>
        <dbReference type="Proteomes" id="UP001165289"/>
    </source>
</evidence>
<dbReference type="Proteomes" id="UP001165289">
    <property type="component" value="Unassembled WGS sequence"/>
</dbReference>
<name>A0AAV7K7A0_9METZ</name>
<feature type="compositionally biased region" description="Polar residues" evidence="2">
    <location>
        <begin position="48"/>
        <end position="62"/>
    </location>
</feature>
<comment type="caution">
    <text evidence="3">The sequence shown here is derived from an EMBL/GenBank/DDBJ whole genome shotgun (WGS) entry which is preliminary data.</text>
</comment>
<evidence type="ECO:0000313" key="3">
    <source>
        <dbReference type="EMBL" id="KAI6656359.1"/>
    </source>
</evidence>
<organism evidence="3 4">
    <name type="scientific">Oopsacas minuta</name>
    <dbReference type="NCBI Taxonomy" id="111878"/>
    <lineage>
        <taxon>Eukaryota</taxon>
        <taxon>Metazoa</taxon>
        <taxon>Porifera</taxon>
        <taxon>Hexactinellida</taxon>
        <taxon>Hexasterophora</taxon>
        <taxon>Lyssacinosida</taxon>
        <taxon>Leucopsacidae</taxon>
        <taxon>Oopsacas</taxon>
    </lineage>
</organism>
<dbReference type="AlphaFoldDB" id="A0AAV7K7A0"/>
<evidence type="ECO:0000256" key="2">
    <source>
        <dbReference type="SAM" id="MobiDB-lite"/>
    </source>
</evidence>
<evidence type="ECO:0000256" key="1">
    <source>
        <dbReference type="SAM" id="Coils"/>
    </source>
</evidence>
<accession>A0AAV7K7A0</accession>
<proteinExistence type="predicted"/>
<gene>
    <name evidence="3" type="ORF">LOD99_1158</name>
</gene>
<protein>
    <submittedName>
        <fullName evidence="3">Outer dense fiber protein 2-like</fullName>
    </submittedName>
</protein>
<reference evidence="3 4" key="1">
    <citation type="journal article" date="2023" name="BMC Biol.">
        <title>The compact genome of the sponge Oopsacas minuta (Hexactinellida) is lacking key metazoan core genes.</title>
        <authorList>
            <person name="Santini S."/>
            <person name="Schenkelaars Q."/>
            <person name="Jourda C."/>
            <person name="Duchesne M."/>
            <person name="Belahbib H."/>
            <person name="Rocher C."/>
            <person name="Selva M."/>
            <person name="Riesgo A."/>
            <person name="Vervoort M."/>
            <person name="Leys S.P."/>
            <person name="Kodjabachian L."/>
            <person name="Le Bivic A."/>
            <person name="Borchiellini C."/>
            <person name="Claverie J.M."/>
            <person name="Renard E."/>
        </authorList>
    </citation>
    <scope>NUCLEOTIDE SEQUENCE [LARGE SCALE GENOMIC DNA]</scope>
    <source>
        <strain evidence="3">SPO-2</strain>
    </source>
</reference>
<dbReference type="EMBL" id="JAKMXF010000144">
    <property type="protein sequence ID" value="KAI6656359.1"/>
    <property type="molecule type" value="Genomic_DNA"/>
</dbReference>
<keyword evidence="4" id="KW-1185">Reference proteome</keyword>
<keyword evidence="1" id="KW-0175">Coiled coil</keyword>
<feature type="coiled-coil region" evidence="1">
    <location>
        <begin position="119"/>
        <end position="146"/>
    </location>
</feature>
<feature type="region of interest" description="Disordered" evidence="2">
    <location>
        <begin position="36"/>
        <end position="62"/>
    </location>
</feature>